<dbReference type="InterPro" id="IPR005474">
    <property type="entry name" value="Transketolase_N"/>
</dbReference>
<dbReference type="GO" id="GO:0046872">
    <property type="term" value="F:metal ion binding"/>
    <property type="evidence" value="ECO:0007669"/>
    <property type="project" value="UniProtKB-KW"/>
</dbReference>
<feature type="site" description="Important for catalytic activity" evidence="19">
    <location>
        <position position="262"/>
    </location>
</feature>
<dbReference type="AlphaFoldDB" id="A0A223I3A2"/>
<evidence type="ECO:0000256" key="1">
    <source>
        <dbReference type="ARBA" id="ARBA00001913"/>
    </source>
</evidence>
<feature type="binding site" evidence="17">
    <location>
        <position position="157"/>
    </location>
    <ligand>
        <name>thiamine diphosphate</name>
        <dbReference type="ChEBI" id="CHEBI:58937"/>
    </ligand>
</feature>
<evidence type="ECO:0000256" key="15">
    <source>
        <dbReference type="PIRSR" id="PIRSR605478-1"/>
    </source>
</evidence>
<feature type="binding site" evidence="18">
    <location>
        <position position="186"/>
    </location>
    <ligand>
        <name>Mg(2+)</name>
        <dbReference type="ChEBI" id="CHEBI:18420"/>
    </ligand>
</feature>
<sequence>MNTIDELTINTIRILSIEQVQKANSGHPGMPMGSAPMAYTLWAKYLKHSPKNPKWAARDRFILSAGHGSALLYSLLHLFGYGLTIDDLKNFRQWQSKTPGHPEYGHTPGVEITTGPLGQGVSNAVGMAIAETYMANKFNRPGYNIVDNYTYAIVGDGCLMEGISSEACSLAGTLKLGKLIVLYDSNNISIEGGTDIAFTENVGMRFEAFGWQVLKVEDGNNVDEIGKAIEEAKADKERPSLIIVKTTIGYGCPEKQGKASAHGEPLGEKNVEETKKFLGWDYDEEFYVPDEVRKYMDEVISKLNEEEDKWNVMFENYRKEYPDLADEWDKWHSEKLPVDLINDEGLWNFKLKTATRSSSGEILNYLVKLVPNLIGGSADLAPSTKTYTKDRGDYSSENRGGSNFHFGVREHAMGAIANGIAAYGGLIPYVSTFLVFSDYMKGAVRLSALMKLPVIYVYTHDSIGVGEDGPTHEPIEHLPMLRSIPNLTVIRPADSKEVSAAWCYALNKKDGPTALILTRQNLPVYEETSKEALKGGYILCDAEGGNPDIILMASGSEVNLVYEACKQLKEKGIMARVVSMPSMEIFDQQSEEYKKMVLPDNVRARIAVEAASTMSWYKYVGLDGCVIGLDHFGASAPGDVLFKEFGFTVENVVNKALELLKKK</sequence>
<feature type="binding site" evidence="18">
    <location>
        <position position="188"/>
    </location>
    <ligand>
        <name>Mg(2+)</name>
        <dbReference type="ChEBI" id="CHEBI:18420"/>
    </ligand>
</feature>
<dbReference type="InterPro" id="IPR020826">
    <property type="entry name" value="Transketolase_BS"/>
</dbReference>
<dbReference type="InterPro" id="IPR005478">
    <property type="entry name" value="Transketolase_bac-like"/>
</dbReference>
<evidence type="ECO:0000256" key="19">
    <source>
        <dbReference type="PIRSR" id="PIRSR605478-5"/>
    </source>
</evidence>
<dbReference type="Pfam" id="PF22613">
    <property type="entry name" value="Transketolase_C_1"/>
    <property type="match status" value="1"/>
</dbReference>
<proteinExistence type="inferred from homology"/>
<dbReference type="InterPro" id="IPR009014">
    <property type="entry name" value="Transketo_C/PFOR_II"/>
</dbReference>
<comment type="cofactor">
    <cofactor evidence="18">
        <name>Mg(2+)</name>
        <dbReference type="ChEBI" id="CHEBI:18420"/>
    </cofactor>
    <text evidence="18">Binds 1 Mg(2+) ion per subunit. Can also utilize other divalent metal cations, such as Ca(2+), Mn(2+) and Co(2+).</text>
</comment>
<dbReference type="SUPFAM" id="SSF52518">
    <property type="entry name" value="Thiamin diphosphate-binding fold (THDP-binding)"/>
    <property type="match status" value="2"/>
</dbReference>
<comment type="function">
    <text evidence="4 20">Catalyzes the transfer of a two-carbon ketol group from a ketose donor to an aldose acceptor, via a covalent intermediate with the cofactor thiamine pyrophosphate.</text>
</comment>
<dbReference type="InterPro" id="IPR055152">
    <property type="entry name" value="Transketolase-like_C_2"/>
</dbReference>
<evidence type="ECO:0000259" key="21">
    <source>
        <dbReference type="SMART" id="SM00861"/>
    </source>
</evidence>
<keyword evidence="8 20" id="KW-0808">Transferase</keyword>
<dbReference type="FunFam" id="3.40.50.920:FF:000003">
    <property type="entry name" value="Transketolase"/>
    <property type="match status" value="1"/>
</dbReference>
<feature type="binding site" evidence="16">
    <location>
        <position position="27"/>
    </location>
    <ligand>
        <name>substrate</name>
    </ligand>
</feature>
<dbReference type="SMART" id="SM00861">
    <property type="entry name" value="Transket_pyr"/>
    <property type="match status" value="1"/>
</dbReference>
<feature type="domain" description="Transketolase-like pyrimidine-binding" evidence="21">
    <location>
        <begin position="353"/>
        <end position="524"/>
    </location>
</feature>
<feature type="binding site" evidence="17">
    <location>
        <position position="436"/>
    </location>
    <ligand>
        <name>thiamine diphosphate</name>
        <dbReference type="ChEBI" id="CHEBI:58937"/>
    </ligand>
</feature>
<dbReference type="Gene3D" id="3.40.50.970">
    <property type="match status" value="2"/>
</dbReference>
<evidence type="ECO:0000256" key="12">
    <source>
        <dbReference type="ARBA" id="ARBA00023052"/>
    </source>
</evidence>
<organism evidence="22 23">
    <name type="scientific">Thermoanaerobacterium thermosaccharolyticum</name>
    <name type="common">Clostridium thermosaccharolyticum</name>
    <dbReference type="NCBI Taxonomy" id="1517"/>
    <lineage>
        <taxon>Bacteria</taxon>
        <taxon>Bacillati</taxon>
        <taxon>Bacillota</taxon>
        <taxon>Clostridia</taxon>
        <taxon>Thermoanaerobacterales</taxon>
        <taxon>Thermoanaerobacteraceae</taxon>
        <taxon>Thermoanaerobacterium</taxon>
    </lineage>
</organism>
<evidence type="ECO:0000313" key="22">
    <source>
        <dbReference type="EMBL" id="AST59206.1"/>
    </source>
</evidence>
<evidence type="ECO:0000256" key="20">
    <source>
        <dbReference type="RuleBase" id="RU004996"/>
    </source>
</evidence>
<evidence type="ECO:0000256" key="3">
    <source>
        <dbReference type="ARBA" id="ARBA00001941"/>
    </source>
</evidence>
<feature type="binding site" evidence="17">
    <location>
        <position position="262"/>
    </location>
    <ligand>
        <name>thiamine diphosphate</name>
        <dbReference type="ChEBI" id="CHEBI:58937"/>
    </ligand>
</feature>
<dbReference type="Pfam" id="PF00456">
    <property type="entry name" value="Transketolase_N"/>
    <property type="match status" value="1"/>
</dbReference>
<dbReference type="FunFam" id="3.40.50.970:FF:000004">
    <property type="entry name" value="Transketolase"/>
    <property type="match status" value="1"/>
</dbReference>
<comment type="cofactor">
    <cofactor evidence="17">
        <name>thiamine diphosphate</name>
        <dbReference type="ChEBI" id="CHEBI:58937"/>
    </cofactor>
    <text evidence="17">Binds 1 thiamine pyrophosphate per subunit. During the reaction, the substrate forms a covalent intermediate with the cofactor.</text>
</comment>
<evidence type="ECO:0000256" key="13">
    <source>
        <dbReference type="ARBA" id="ARBA00049473"/>
    </source>
</evidence>
<comment type="subunit">
    <text evidence="6 20">Homodimer.</text>
</comment>
<gene>
    <name evidence="22" type="ORF">Thert_03494</name>
</gene>
<feature type="binding site" evidence="16">
    <location>
        <position position="519"/>
    </location>
    <ligand>
        <name>substrate</name>
    </ligand>
</feature>
<evidence type="ECO:0000256" key="8">
    <source>
        <dbReference type="ARBA" id="ARBA00022679"/>
    </source>
</evidence>
<evidence type="ECO:0000256" key="10">
    <source>
        <dbReference type="ARBA" id="ARBA00022837"/>
    </source>
</evidence>
<evidence type="ECO:0000256" key="11">
    <source>
        <dbReference type="ARBA" id="ARBA00022842"/>
    </source>
</evidence>
<feature type="binding site" evidence="17">
    <location>
        <position position="186"/>
    </location>
    <ligand>
        <name>thiamine diphosphate</name>
        <dbReference type="ChEBI" id="CHEBI:58937"/>
    </ligand>
</feature>
<dbReference type="GO" id="GO:0005829">
    <property type="term" value="C:cytosol"/>
    <property type="evidence" value="ECO:0007669"/>
    <property type="project" value="TreeGrafter"/>
</dbReference>
<feature type="binding site" evidence="16">
    <location>
        <position position="383"/>
    </location>
    <ligand>
        <name>substrate</name>
    </ligand>
</feature>
<dbReference type="NCBIfam" id="TIGR00232">
    <property type="entry name" value="tktlase_bact"/>
    <property type="match status" value="1"/>
</dbReference>
<feature type="binding site" evidence="17">
    <location>
        <position position="67"/>
    </location>
    <ligand>
        <name>thiamine diphosphate</name>
        <dbReference type="ChEBI" id="CHEBI:58937"/>
    </ligand>
</feature>
<feature type="active site" description="Proton donor" evidence="15">
    <location>
        <position position="410"/>
    </location>
</feature>
<comment type="cofactor">
    <cofactor evidence="2">
        <name>Mn(2+)</name>
        <dbReference type="ChEBI" id="CHEBI:29035"/>
    </cofactor>
</comment>
<keyword evidence="12 17" id="KW-0786">Thiamine pyrophosphate</keyword>
<dbReference type="GO" id="GO:0006098">
    <property type="term" value="P:pentose-phosphate shunt"/>
    <property type="evidence" value="ECO:0007669"/>
    <property type="project" value="TreeGrafter"/>
</dbReference>
<keyword evidence="10 20" id="KW-0106">Calcium</keyword>
<evidence type="ECO:0000256" key="18">
    <source>
        <dbReference type="PIRSR" id="PIRSR605478-4"/>
    </source>
</evidence>
<dbReference type="GO" id="GO:0004802">
    <property type="term" value="F:transketolase activity"/>
    <property type="evidence" value="ECO:0007669"/>
    <property type="project" value="UniProtKB-UniRule"/>
</dbReference>
<dbReference type="SUPFAM" id="SSF52922">
    <property type="entry name" value="TK C-terminal domain-like"/>
    <property type="match status" value="1"/>
</dbReference>
<comment type="cofactor">
    <cofactor evidence="3">
        <name>Co(2+)</name>
        <dbReference type="ChEBI" id="CHEBI:48828"/>
    </cofactor>
</comment>
<feature type="binding site" evidence="16">
    <location>
        <position position="468"/>
    </location>
    <ligand>
        <name>substrate</name>
    </ligand>
</feature>
<evidence type="ECO:0000256" key="2">
    <source>
        <dbReference type="ARBA" id="ARBA00001936"/>
    </source>
</evidence>
<feature type="binding site" evidence="16">
    <location>
        <position position="472"/>
    </location>
    <ligand>
        <name>substrate</name>
    </ligand>
</feature>
<dbReference type="FunFam" id="3.40.50.970:FF:000045">
    <property type="entry name" value="Transketolase"/>
    <property type="match status" value="1"/>
</dbReference>
<dbReference type="PANTHER" id="PTHR43522:SF2">
    <property type="entry name" value="TRANSKETOLASE 1-RELATED"/>
    <property type="match status" value="1"/>
</dbReference>
<evidence type="ECO:0000256" key="17">
    <source>
        <dbReference type="PIRSR" id="PIRSR605478-3"/>
    </source>
</evidence>
<dbReference type="Proteomes" id="UP000214975">
    <property type="component" value="Chromosome"/>
</dbReference>
<dbReference type="PROSITE" id="PS00801">
    <property type="entry name" value="TRANSKETOLASE_1"/>
    <property type="match status" value="1"/>
</dbReference>
<dbReference type="InterPro" id="IPR029061">
    <property type="entry name" value="THDP-binding"/>
</dbReference>
<dbReference type="Pfam" id="PF02779">
    <property type="entry name" value="Transket_pyr"/>
    <property type="match status" value="1"/>
</dbReference>
<keyword evidence="11 18" id="KW-0460">Magnesium</keyword>
<dbReference type="InterPro" id="IPR005475">
    <property type="entry name" value="Transketolase-like_Pyr-bd"/>
</dbReference>
<evidence type="ECO:0000256" key="9">
    <source>
        <dbReference type="ARBA" id="ARBA00022723"/>
    </source>
</evidence>
<feature type="binding site" evidence="18">
    <location>
        <position position="156"/>
    </location>
    <ligand>
        <name>Mg(2+)</name>
        <dbReference type="ChEBI" id="CHEBI:18420"/>
    </ligand>
</feature>
<name>A0A223I3A2_THETR</name>
<evidence type="ECO:0000256" key="14">
    <source>
        <dbReference type="NCBIfam" id="TIGR00232"/>
    </source>
</evidence>
<comment type="cofactor">
    <cofactor evidence="1">
        <name>Ca(2+)</name>
        <dbReference type="ChEBI" id="CHEBI:29108"/>
    </cofactor>
</comment>
<evidence type="ECO:0000313" key="23">
    <source>
        <dbReference type="Proteomes" id="UP000214975"/>
    </source>
</evidence>
<keyword evidence="9 18" id="KW-0479">Metal-binding</keyword>
<feature type="binding site" evidence="17">
    <location>
        <begin position="115"/>
        <end position="117"/>
    </location>
    <ligand>
        <name>thiamine diphosphate</name>
        <dbReference type="ChEBI" id="CHEBI:58937"/>
    </ligand>
</feature>
<comment type="cofactor">
    <cofactor evidence="20">
        <name>Mg(2+)</name>
        <dbReference type="ChEBI" id="CHEBI:18420"/>
    </cofactor>
    <cofactor evidence="20">
        <name>Ca(2+)</name>
        <dbReference type="ChEBI" id="CHEBI:29108"/>
    </cofactor>
    <cofactor evidence="20">
        <name>Mn(2+)</name>
        <dbReference type="ChEBI" id="CHEBI:29035"/>
    </cofactor>
    <cofactor evidence="20">
        <name>Co(2+)</name>
        <dbReference type="ChEBI" id="CHEBI:48828"/>
    </cofactor>
    <text evidence="20">Binds 1 Mg(2+) ion per subunit. Can also utilize other divalent metal cations, such as Ca(2+), Mn(2+) and Co(2+).</text>
</comment>
<evidence type="ECO:0000256" key="16">
    <source>
        <dbReference type="PIRSR" id="PIRSR605478-2"/>
    </source>
</evidence>
<evidence type="ECO:0000256" key="6">
    <source>
        <dbReference type="ARBA" id="ARBA00011738"/>
    </source>
</evidence>
<dbReference type="InterPro" id="IPR049557">
    <property type="entry name" value="Transketolase_CS"/>
</dbReference>
<feature type="site" description="Important for catalytic activity" evidence="19">
    <location>
        <position position="27"/>
    </location>
</feature>
<dbReference type="PANTHER" id="PTHR43522">
    <property type="entry name" value="TRANSKETOLASE"/>
    <property type="match status" value="1"/>
</dbReference>
<dbReference type="CDD" id="cd02012">
    <property type="entry name" value="TPP_TK"/>
    <property type="match status" value="1"/>
</dbReference>
<accession>A0A223I3A2</accession>
<dbReference type="Gene3D" id="3.40.50.920">
    <property type="match status" value="1"/>
</dbReference>
<feature type="binding site" evidence="16">
    <location>
        <position position="262"/>
    </location>
    <ligand>
        <name>substrate</name>
    </ligand>
</feature>
<dbReference type="EC" id="2.2.1.1" evidence="7 14"/>
<evidence type="ECO:0000256" key="7">
    <source>
        <dbReference type="ARBA" id="ARBA00013152"/>
    </source>
</evidence>
<dbReference type="EMBL" id="CP016893">
    <property type="protein sequence ID" value="AST59206.1"/>
    <property type="molecule type" value="Genomic_DNA"/>
</dbReference>
<feature type="binding site" evidence="16">
    <location>
        <position position="460"/>
    </location>
    <ligand>
        <name>substrate</name>
    </ligand>
</feature>
<comment type="catalytic activity">
    <reaction evidence="13 20">
        <text>D-sedoheptulose 7-phosphate + D-glyceraldehyde 3-phosphate = aldehydo-D-ribose 5-phosphate + D-xylulose 5-phosphate</text>
        <dbReference type="Rhea" id="RHEA:10508"/>
        <dbReference type="ChEBI" id="CHEBI:57483"/>
        <dbReference type="ChEBI" id="CHEBI:57737"/>
        <dbReference type="ChEBI" id="CHEBI:58273"/>
        <dbReference type="ChEBI" id="CHEBI:59776"/>
        <dbReference type="EC" id="2.2.1.1"/>
    </reaction>
</comment>
<comment type="similarity">
    <text evidence="5 20">Belongs to the transketolase family.</text>
</comment>
<protein>
    <recommendedName>
        <fullName evidence="7 14">Transketolase</fullName>
        <ecNumber evidence="7 14">2.2.1.1</ecNumber>
    </recommendedName>
</protein>
<feature type="binding site" evidence="16">
    <location>
        <position position="356"/>
    </location>
    <ligand>
        <name>substrate</name>
    </ligand>
</feature>
<reference evidence="22 23" key="1">
    <citation type="submission" date="2016-08" db="EMBL/GenBank/DDBJ databases">
        <title>A novel genetic cassette of butanologenic Thermoanaerobacterium thermosaccharolyticum that directly convert cellulose to butanol.</title>
        <authorList>
            <person name="Li T."/>
            <person name="He J."/>
        </authorList>
    </citation>
    <scope>NUCLEOTIDE SEQUENCE [LARGE SCALE GENOMIC DNA]</scope>
    <source>
        <strain evidence="22 23">TG57</strain>
    </source>
</reference>
<evidence type="ECO:0000256" key="5">
    <source>
        <dbReference type="ARBA" id="ARBA00007131"/>
    </source>
</evidence>
<dbReference type="PROSITE" id="PS00802">
    <property type="entry name" value="TRANSKETOLASE_2"/>
    <property type="match status" value="1"/>
</dbReference>
<dbReference type="CDD" id="cd07033">
    <property type="entry name" value="TPP_PYR_DXS_TK_like"/>
    <property type="match status" value="1"/>
</dbReference>
<evidence type="ECO:0000256" key="4">
    <source>
        <dbReference type="ARBA" id="ARBA00002931"/>
    </source>
</evidence>
<dbReference type="RefSeq" id="WP_094398100.1">
    <property type="nucleotide sequence ID" value="NZ_CP016893.1"/>
</dbReference>
<dbReference type="InterPro" id="IPR033247">
    <property type="entry name" value="Transketolase_fam"/>
</dbReference>